<reference evidence="2" key="1">
    <citation type="submission" date="2021-06" db="EMBL/GenBank/DDBJ databases">
        <authorList>
            <person name="Kallberg Y."/>
            <person name="Tangrot J."/>
            <person name="Rosling A."/>
        </authorList>
    </citation>
    <scope>NUCLEOTIDE SEQUENCE</scope>
    <source>
        <strain evidence="2">AZ414A</strain>
    </source>
</reference>
<feature type="region of interest" description="Disordered" evidence="1">
    <location>
        <begin position="1"/>
        <end position="26"/>
    </location>
</feature>
<feature type="compositionally biased region" description="Basic and acidic residues" evidence="1">
    <location>
        <begin position="10"/>
        <end position="19"/>
    </location>
</feature>
<gene>
    <name evidence="2" type="ORF">DEBURN_LOCUS4198</name>
</gene>
<sequence>MVEVQDIESGIDKENRNVGDESVEGQNIENQVLEGVYYSKSPRIEAQYKSKG</sequence>
<keyword evidence="3" id="KW-1185">Reference proteome</keyword>
<protein>
    <submittedName>
        <fullName evidence="2">236_t:CDS:1</fullName>
    </submittedName>
</protein>
<proteinExistence type="predicted"/>
<dbReference type="AlphaFoldDB" id="A0A9N8WJR3"/>
<evidence type="ECO:0000313" key="3">
    <source>
        <dbReference type="Proteomes" id="UP000789706"/>
    </source>
</evidence>
<dbReference type="EMBL" id="CAJVPK010000303">
    <property type="protein sequence ID" value="CAG8491415.1"/>
    <property type="molecule type" value="Genomic_DNA"/>
</dbReference>
<evidence type="ECO:0000256" key="1">
    <source>
        <dbReference type="SAM" id="MobiDB-lite"/>
    </source>
</evidence>
<accession>A0A9N8WJR3</accession>
<organism evidence="2 3">
    <name type="scientific">Diversispora eburnea</name>
    <dbReference type="NCBI Taxonomy" id="1213867"/>
    <lineage>
        <taxon>Eukaryota</taxon>
        <taxon>Fungi</taxon>
        <taxon>Fungi incertae sedis</taxon>
        <taxon>Mucoromycota</taxon>
        <taxon>Glomeromycotina</taxon>
        <taxon>Glomeromycetes</taxon>
        <taxon>Diversisporales</taxon>
        <taxon>Diversisporaceae</taxon>
        <taxon>Diversispora</taxon>
    </lineage>
</organism>
<evidence type="ECO:0000313" key="2">
    <source>
        <dbReference type="EMBL" id="CAG8491415.1"/>
    </source>
</evidence>
<name>A0A9N8WJR3_9GLOM</name>
<comment type="caution">
    <text evidence="2">The sequence shown here is derived from an EMBL/GenBank/DDBJ whole genome shotgun (WGS) entry which is preliminary data.</text>
</comment>
<dbReference type="Proteomes" id="UP000789706">
    <property type="component" value="Unassembled WGS sequence"/>
</dbReference>